<dbReference type="InterPro" id="IPR015590">
    <property type="entry name" value="Aldehyde_DH_dom"/>
</dbReference>
<keyword evidence="1" id="KW-0560">Oxidoreductase</keyword>
<dbReference type="InterPro" id="IPR016161">
    <property type="entry name" value="Ald_DH/histidinol_DH"/>
</dbReference>
<dbReference type="Pfam" id="PF00171">
    <property type="entry name" value="Aldedh"/>
    <property type="match status" value="1"/>
</dbReference>
<dbReference type="PANTHER" id="PTHR11063">
    <property type="entry name" value="GLUTAMATE SEMIALDEHYDE DEHYDROGENASE"/>
    <property type="match status" value="1"/>
</dbReference>
<evidence type="ECO:0000313" key="4">
    <source>
        <dbReference type="Proteomes" id="UP000264006"/>
    </source>
</evidence>
<reference evidence="3 4" key="1">
    <citation type="submission" date="2018-09" db="EMBL/GenBank/DDBJ databases">
        <title>Complete genome sequence of Euzebya sp. DY32-46 isolated from seawater of Pacific Ocean.</title>
        <authorList>
            <person name="Xu L."/>
            <person name="Wu Y.-H."/>
            <person name="Xu X.-W."/>
        </authorList>
    </citation>
    <scope>NUCLEOTIDE SEQUENCE [LARGE SCALE GENOMIC DNA]</scope>
    <source>
        <strain evidence="3 4">DY32-46</strain>
    </source>
</reference>
<dbReference type="GO" id="GO:0004350">
    <property type="term" value="F:glutamate-5-semialdehyde dehydrogenase activity"/>
    <property type="evidence" value="ECO:0007669"/>
    <property type="project" value="TreeGrafter"/>
</dbReference>
<sequence length="498" mass="52968">MERLEKLTAGMPLLVGGDRFTTVPTDIADAFEPGDAVLVADTGEVLHVPDAERRAATVAVDAAVAAFDLMGTATDEQVSAFYDTFANALADDTIFVAIAEANAADVEAARQKGRSTTRLELTTRMRNDMVEGLRGWRDMPGGRGEVVETVTHDGWRVEQVRDRLGVVGFVFEGRPNVFADACGVLRSGNTVVFRIGSDALGTARAIVTHALRPALAAAGLHEGSAALVDSPSRAAGYALFSDPRLSLAVARGSGRAVSMLGGIARKAGIPASLHGTGGAWIVAGPTADADDFGEAVTRSLDRKVCNTLNTCAITADRADELVPVFLDALRAAGTARGVEPKLHVSADSVEHVPSDWFDRQVPIARAEGEVKEAQAERIAADELGREWEWEDSPEVTLVVVDSIDDAVQRFNAQAPRFVASLLATDPAEHDRFFATIDAPFVGNGLTRWVDGQYALGKPELGLSNWETGRLFARGGILAGDSVHTVRTRAVLDRPDIPR</sequence>
<dbReference type="InterPro" id="IPR016163">
    <property type="entry name" value="Ald_DH_C"/>
</dbReference>
<organism evidence="3 4">
    <name type="scientific">Euzebya pacifica</name>
    <dbReference type="NCBI Taxonomy" id="1608957"/>
    <lineage>
        <taxon>Bacteria</taxon>
        <taxon>Bacillati</taxon>
        <taxon>Actinomycetota</taxon>
        <taxon>Nitriliruptoria</taxon>
        <taxon>Euzebyales</taxon>
    </lineage>
</organism>
<dbReference type="KEGG" id="euz:DVS28_a1813"/>
<keyword evidence="4" id="KW-1185">Reference proteome</keyword>
<dbReference type="Gene3D" id="3.40.605.10">
    <property type="entry name" value="Aldehyde Dehydrogenase, Chain A, domain 1"/>
    <property type="match status" value="1"/>
</dbReference>
<dbReference type="InterPro" id="IPR016162">
    <property type="entry name" value="Ald_DH_N"/>
</dbReference>
<accession>A0A346XWA7</accession>
<protein>
    <recommendedName>
        <fullName evidence="2">Aldehyde dehydrogenase domain-containing protein</fullName>
    </recommendedName>
</protein>
<dbReference type="SUPFAM" id="SSF53720">
    <property type="entry name" value="ALDH-like"/>
    <property type="match status" value="1"/>
</dbReference>
<evidence type="ECO:0000313" key="3">
    <source>
        <dbReference type="EMBL" id="AXV06504.1"/>
    </source>
</evidence>
<dbReference type="OrthoDB" id="9809970at2"/>
<dbReference type="Gene3D" id="3.40.309.10">
    <property type="entry name" value="Aldehyde Dehydrogenase, Chain A, domain 2"/>
    <property type="match status" value="1"/>
</dbReference>
<dbReference type="EMBL" id="CP031165">
    <property type="protein sequence ID" value="AXV06504.1"/>
    <property type="molecule type" value="Genomic_DNA"/>
</dbReference>
<evidence type="ECO:0000256" key="1">
    <source>
        <dbReference type="ARBA" id="ARBA00023002"/>
    </source>
</evidence>
<proteinExistence type="predicted"/>
<dbReference type="Proteomes" id="UP000264006">
    <property type="component" value="Chromosome"/>
</dbReference>
<dbReference type="PANTHER" id="PTHR11063:SF8">
    <property type="entry name" value="DELTA-1-PYRROLINE-5-CARBOXYLATE SYNTHASE"/>
    <property type="match status" value="1"/>
</dbReference>
<name>A0A346XWA7_9ACTN</name>
<dbReference type="AlphaFoldDB" id="A0A346XWA7"/>
<evidence type="ECO:0000259" key="2">
    <source>
        <dbReference type="Pfam" id="PF00171"/>
    </source>
</evidence>
<dbReference type="RefSeq" id="WP_114591143.1">
    <property type="nucleotide sequence ID" value="NZ_CP031165.1"/>
</dbReference>
<feature type="domain" description="Aldehyde dehydrogenase" evidence="2">
    <location>
        <begin position="43"/>
        <end position="342"/>
    </location>
</feature>
<gene>
    <name evidence="3" type="ORF">DVS28_a1813</name>
</gene>